<dbReference type="PROSITE" id="PS50113">
    <property type="entry name" value="PAC"/>
    <property type="match status" value="2"/>
</dbReference>
<name>A0A941CQ09_9CLOT</name>
<dbReference type="SMART" id="SM00086">
    <property type="entry name" value="PAC"/>
    <property type="match status" value="3"/>
</dbReference>
<dbReference type="InterPro" id="IPR043128">
    <property type="entry name" value="Rev_trsase/Diguanyl_cyclase"/>
</dbReference>
<dbReference type="Gene3D" id="3.30.450.20">
    <property type="entry name" value="PAS domain"/>
    <property type="match status" value="3"/>
</dbReference>
<dbReference type="GO" id="GO:0006355">
    <property type="term" value="P:regulation of DNA-templated transcription"/>
    <property type="evidence" value="ECO:0007669"/>
    <property type="project" value="InterPro"/>
</dbReference>
<dbReference type="Pfam" id="PF00990">
    <property type="entry name" value="GGDEF"/>
    <property type="match status" value="1"/>
</dbReference>
<evidence type="ECO:0000313" key="6">
    <source>
        <dbReference type="Proteomes" id="UP000675379"/>
    </source>
</evidence>
<dbReference type="CDD" id="cd00130">
    <property type="entry name" value="PAS"/>
    <property type="match status" value="3"/>
</dbReference>
<dbReference type="InterPro" id="IPR000160">
    <property type="entry name" value="GGDEF_dom"/>
</dbReference>
<dbReference type="PROSITE" id="PS50112">
    <property type="entry name" value="PAS"/>
    <property type="match status" value="3"/>
</dbReference>
<dbReference type="SMART" id="SM00091">
    <property type="entry name" value="PAS"/>
    <property type="match status" value="3"/>
</dbReference>
<feature type="domain" description="PAC" evidence="2">
    <location>
        <begin position="386"/>
        <end position="438"/>
    </location>
</feature>
<evidence type="ECO:0000259" key="4">
    <source>
        <dbReference type="PROSITE" id="PS51832"/>
    </source>
</evidence>
<dbReference type="PANTHER" id="PTHR44757:SF4">
    <property type="entry name" value="DIGUANYLATE CYCLASE DGCE-RELATED"/>
    <property type="match status" value="1"/>
</dbReference>
<dbReference type="SMART" id="SM00471">
    <property type="entry name" value="HDc"/>
    <property type="match status" value="1"/>
</dbReference>
<feature type="domain" description="PAS" evidence="1">
    <location>
        <begin position="312"/>
        <end position="385"/>
    </location>
</feature>
<dbReference type="CDD" id="cd01949">
    <property type="entry name" value="GGDEF"/>
    <property type="match status" value="1"/>
</dbReference>
<dbReference type="Pfam" id="PF13487">
    <property type="entry name" value="HD_5"/>
    <property type="match status" value="1"/>
</dbReference>
<dbReference type="NCBIfam" id="TIGR00229">
    <property type="entry name" value="sensory_box"/>
    <property type="match status" value="3"/>
</dbReference>
<dbReference type="InterPro" id="IPR013767">
    <property type="entry name" value="PAS_fold"/>
</dbReference>
<evidence type="ECO:0000259" key="3">
    <source>
        <dbReference type="PROSITE" id="PS50887"/>
    </source>
</evidence>
<dbReference type="InterPro" id="IPR029787">
    <property type="entry name" value="Nucleotide_cyclase"/>
</dbReference>
<dbReference type="InterPro" id="IPR003607">
    <property type="entry name" value="HD/PDEase_dom"/>
</dbReference>
<dbReference type="SUPFAM" id="SSF55785">
    <property type="entry name" value="PYP-like sensor domain (PAS domain)"/>
    <property type="match status" value="3"/>
</dbReference>
<dbReference type="AlphaFoldDB" id="A0A941CQ09"/>
<dbReference type="EMBL" id="JAGSCS010000002">
    <property type="protein sequence ID" value="MBR0575181.1"/>
    <property type="molecule type" value="Genomic_DNA"/>
</dbReference>
<evidence type="ECO:0000259" key="1">
    <source>
        <dbReference type="PROSITE" id="PS50112"/>
    </source>
</evidence>
<dbReference type="PROSITE" id="PS51832">
    <property type="entry name" value="HD_GYP"/>
    <property type="match status" value="1"/>
</dbReference>
<dbReference type="SMART" id="SM00267">
    <property type="entry name" value="GGDEF"/>
    <property type="match status" value="1"/>
</dbReference>
<dbReference type="NCBIfam" id="TIGR00254">
    <property type="entry name" value="GGDEF"/>
    <property type="match status" value="1"/>
</dbReference>
<comment type="caution">
    <text evidence="5">The sequence shown here is derived from an EMBL/GenBank/DDBJ whole genome shotgun (WGS) entry which is preliminary data.</text>
</comment>
<organism evidence="5 6">
    <name type="scientific">Proteiniclasticum sediminis</name>
    <dbReference type="NCBI Taxonomy" id="2804028"/>
    <lineage>
        <taxon>Bacteria</taxon>
        <taxon>Bacillati</taxon>
        <taxon>Bacillota</taxon>
        <taxon>Clostridia</taxon>
        <taxon>Eubacteriales</taxon>
        <taxon>Clostridiaceae</taxon>
        <taxon>Proteiniclasticum</taxon>
    </lineage>
</organism>
<dbReference type="PROSITE" id="PS50887">
    <property type="entry name" value="GGDEF"/>
    <property type="match status" value="1"/>
</dbReference>
<dbReference type="InterPro" id="IPR000700">
    <property type="entry name" value="PAS-assoc_C"/>
</dbReference>
<feature type="domain" description="GGDEF" evidence="3">
    <location>
        <begin position="597"/>
        <end position="727"/>
    </location>
</feature>
<dbReference type="InterPro" id="IPR035965">
    <property type="entry name" value="PAS-like_dom_sf"/>
</dbReference>
<dbReference type="InterPro" id="IPR013655">
    <property type="entry name" value="PAS_fold_3"/>
</dbReference>
<dbReference type="SUPFAM" id="SSF109604">
    <property type="entry name" value="HD-domain/PDEase-like"/>
    <property type="match status" value="1"/>
</dbReference>
<dbReference type="InterPro" id="IPR052155">
    <property type="entry name" value="Biofilm_reg_signaling"/>
</dbReference>
<dbReference type="InterPro" id="IPR037522">
    <property type="entry name" value="HD_GYP_dom"/>
</dbReference>
<keyword evidence="6" id="KW-1185">Reference proteome</keyword>
<feature type="domain" description="PAS" evidence="1">
    <location>
        <begin position="181"/>
        <end position="254"/>
    </location>
</feature>
<gene>
    <name evidence="5" type="ORF">KCG48_02390</name>
</gene>
<evidence type="ECO:0000313" key="5">
    <source>
        <dbReference type="EMBL" id="MBR0575181.1"/>
    </source>
</evidence>
<feature type="domain" description="PAS" evidence="1">
    <location>
        <begin position="439"/>
        <end position="512"/>
    </location>
</feature>
<dbReference type="Pfam" id="PF08447">
    <property type="entry name" value="PAS_3"/>
    <property type="match status" value="2"/>
</dbReference>
<dbReference type="InterPro" id="IPR001610">
    <property type="entry name" value="PAC"/>
</dbReference>
<reference evidence="5" key="1">
    <citation type="submission" date="2021-04" db="EMBL/GenBank/DDBJ databases">
        <title>Proteiniclasticum sedimins sp. nov., an obligate anaerobic bacterium isolated from anaerobic sludge.</title>
        <authorList>
            <person name="Liu J."/>
        </authorList>
    </citation>
    <scope>NUCLEOTIDE SEQUENCE</scope>
    <source>
        <strain evidence="5">BAD-10</strain>
    </source>
</reference>
<sequence>MEGWIYDEKSGESGINPRSSLPHRVEMLMKILGVIRQWNEQESGPCDYAGMTAVLGQLLHAPFALLRLWRPLEDVFRVVGRFTVAKEMPHLEAALLQSPLLHIPVEEMASVDLPEDVLLERGKRFTLWRMPLLGKGKLLGEFTVLLPQGRFLRDPEIIEIYTAQAGLYLDKRKTEEELQESILRYRHAVEVSKAGTWEMNLSTGSREVSAQWAAILGYTQEEMESFPEDPLLSFSHPEEREMILERFHELRSGQKEQVILECRMRHKEGHWIETMDRGKVLSYDEAGKPLRLFGVMMDVSELKKMEKDYVESARNFQTLVENSHDILYRIERGGAFSFISPAFQSLLGYSAKEHIGKSFRVLVHPDDSEKMEAFFVKVRDTQDRQESPDFRLKDTQGHWHWFDTNVTPIWNSKGETVGYTGTAREITDKKLMEESLHLEKEIFKTTLMSVGDGIIATDVHGRVTIMNQVAEELTGWTQKEAMGRKLELILSLRKDKTLEDLGNLALEAIQEERVLMLQDLLITTRNGLLVPIEESAAPIRDSSGEITGAVIVFWDITDKREKQKQVEYLSFHDHLTGLYNRRYMEMIIRRMDEAQIRPLALMVIDVNGLKLTNDAFGHDMGDLLLKKVAEIITSCVREEDVVCRVGGDEFVLVLPHTTEEEAECLRSRIKTLALESSMESVMISLAMGYAVKTDPEQELTEIQKLADNNMYKNKLKKGRIMRSRTIETVLRNINSKYDYEQIHTERVSQFCERIALALGLPPKDVEDAKISGSLHDIGKIMISPETLNKTEKLTDREWEEVRKHPMTGYQILRGVDEYSSLAKVILHHHERMDGKGYPDHLAGEEIPLLSRIITVADAFEAMTASRSYQKTKTLEEAIAELKRCRGTQFDPRIVDVFVEQVLKAGD</sequence>
<dbReference type="InterPro" id="IPR000014">
    <property type="entry name" value="PAS"/>
</dbReference>
<accession>A0A941CQ09</accession>
<dbReference type="RefSeq" id="WP_211799697.1">
    <property type="nucleotide sequence ID" value="NZ_JAGSCS010000002.1"/>
</dbReference>
<dbReference type="SUPFAM" id="SSF55073">
    <property type="entry name" value="Nucleotide cyclase"/>
    <property type="match status" value="1"/>
</dbReference>
<protein>
    <submittedName>
        <fullName evidence="5">PAS domain S-box protein</fullName>
    </submittedName>
</protein>
<dbReference type="PANTHER" id="PTHR44757">
    <property type="entry name" value="DIGUANYLATE CYCLASE DGCP"/>
    <property type="match status" value="1"/>
</dbReference>
<dbReference type="CDD" id="cd00077">
    <property type="entry name" value="HDc"/>
    <property type="match status" value="1"/>
</dbReference>
<feature type="domain" description="PAC" evidence="2">
    <location>
        <begin position="516"/>
        <end position="568"/>
    </location>
</feature>
<dbReference type="Proteomes" id="UP000675379">
    <property type="component" value="Unassembled WGS sequence"/>
</dbReference>
<dbReference type="Pfam" id="PF00989">
    <property type="entry name" value="PAS"/>
    <property type="match status" value="1"/>
</dbReference>
<dbReference type="Gene3D" id="3.30.70.270">
    <property type="match status" value="1"/>
</dbReference>
<dbReference type="Gene3D" id="1.10.3210.10">
    <property type="entry name" value="Hypothetical protein af1432"/>
    <property type="match status" value="1"/>
</dbReference>
<feature type="domain" description="HD-GYP" evidence="4">
    <location>
        <begin position="718"/>
        <end position="906"/>
    </location>
</feature>
<evidence type="ECO:0000259" key="2">
    <source>
        <dbReference type="PROSITE" id="PS50113"/>
    </source>
</evidence>
<proteinExistence type="predicted"/>